<keyword evidence="4" id="KW-1185">Reference proteome</keyword>
<proteinExistence type="predicted"/>
<dbReference type="AlphaFoldDB" id="A0A834S062"/>
<evidence type="ECO:0000313" key="2">
    <source>
        <dbReference type="EMBL" id="KAI1507814.1"/>
    </source>
</evidence>
<comment type="caution">
    <text evidence="1">The sequence shown here is derived from an EMBL/GenBank/DDBJ whole genome shotgun (WGS) entry which is preliminary data.</text>
</comment>
<sequence>MASPKIGAWIHEAFQEPGGLNTFIKSQHVIQIHRAVLNPPERSVQPTELSLLLVTITWGALLDTEFNSSVKANLATAVEDMTKLLFRYTDSADKFLALVAMLCLAERINQKELHALIVGCAGIASSLKLQMRSVVHATCLSEEQAAQVRQAIRVLYCIDKSYALRWQTLPLVSKEALPVLDIPNDLILRDDTSAVSVELLHARMQYAHLCLHIAELRKAVDENTSNSFVERSIELAKALDDWHESIIENPFIASLEESRARRAKHQAFCLYHEALLHLVSICSSNQYNPLNPPHQEWEAIRRRSIREVVLSCSTIPSDDLLQDQ</sequence>
<dbReference type="CDD" id="cd12148">
    <property type="entry name" value="fungal_TF_MHR"/>
    <property type="match status" value="1"/>
</dbReference>
<dbReference type="Proteomes" id="UP000249757">
    <property type="component" value="Unassembled WGS sequence"/>
</dbReference>
<evidence type="ECO:0000313" key="3">
    <source>
        <dbReference type="Proteomes" id="UP000245464"/>
    </source>
</evidence>
<reference evidence="2" key="2">
    <citation type="submission" date="2021-05" db="EMBL/GenBank/DDBJ databases">
        <authorList>
            <person name="Moolhuijzen P.M."/>
            <person name="Moffat C.S."/>
        </authorList>
    </citation>
    <scope>NUCLEOTIDE SEQUENCE</scope>
    <source>
        <strain evidence="2">86-124</strain>
    </source>
</reference>
<dbReference type="EMBL" id="NRDI02000032">
    <property type="protein sequence ID" value="KAI1507814.1"/>
    <property type="molecule type" value="Genomic_DNA"/>
</dbReference>
<evidence type="ECO:0000313" key="1">
    <source>
        <dbReference type="EMBL" id="KAF7572870.1"/>
    </source>
</evidence>
<dbReference type="EMBL" id="NQIK02000003">
    <property type="protein sequence ID" value="KAF7572870.1"/>
    <property type="molecule type" value="Genomic_DNA"/>
</dbReference>
<evidence type="ECO:0008006" key="5">
    <source>
        <dbReference type="Google" id="ProtNLM"/>
    </source>
</evidence>
<name>A0A834S062_9PLEO</name>
<accession>A0A834S062</accession>
<organism evidence="1 3">
    <name type="scientific">Pyrenophora tritici-repentis</name>
    <dbReference type="NCBI Taxonomy" id="45151"/>
    <lineage>
        <taxon>Eukaryota</taxon>
        <taxon>Fungi</taxon>
        <taxon>Dikarya</taxon>
        <taxon>Ascomycota</taxon>
        <taxon>Pezizomycotina</taxon>
        <taxon>Dothideomycetes</taxon>
        <taxon>Pleosporomycetidae</taxon>
        <taxon>Pleosporales</taxon>
        <taxon>Pleosporineae</taxon>
        <taxon>Pleosporaceae</taxon>
        <taxon>Pyrenophora</taxon>
    </lineage>
</organism>
<protein>
    <recommendedName>
        <fullName evidence="5">Transcription factor domain-containing protein</fullName>
    </recommendedName>
</protein>
<gene>
    <name evidence="2" type="ORF">Ptr86124_013228</name>
    <name evidence="1" type="ORF">PtrM4_077750</name>
</gene>
<reference evidence="1" key="1">
    <citation type="journal article" date="2018" name="BMC Genomics">
        <title>Comparative genomics of the wheat fungal pathogen Pyrenophora tritici-repentis reveals chromosomal variations and genome plasticity.</title>
        <authorList>
            <person name="Moolhuijzen P."/>
            <person name="See P.T."/>
            <person name="Hane J.K."/>
            <person name="Shi G."/>
            <person name="Liu Z."/>
            <person name="Oliver R.P."/>
            <person name="Moffat C.S."/>
        </authorList>
    </citation>
    <scope>NUCLEOTIDE SEQUENCE [LARGE SCALE GENOMIC DNA]</scope>
    <source>
        <strain evidence="1">M4</strain>
    </source>
</reference>
<evidence type="ECO:0000313" key="4">
    <source>
        <dbReference type="Proteomes" id="UP000249757"/>
    </source>
</evidence>
<dbReference type="Proteomes" id="UP000245464">
    <property type="component" value="Chromosome 3"/>
</dbReference>
<reference evidence="2" key="3">
    <citation type="journal article" date="2022" name="bioRxiv">
        <title>A global pangenome for the wheat fungal pathogen Pyrenophora tritici-repentis and prediction of effector protein structural homology.</title>
        <authorList>
            <person name="Moolhuijzen P."/>
            <person name="See P.T."/>
            <person name="Shi G."/>
            <person name="Powell H.R."/>
            <person name="Cockram J."/>
            <person name="Jorgensen L.N."/>
            <person name="Benslimane H."/>
            <person name="Strelkov S.E."/>
            <person name="Turner J."/>
            <person name="Liu Z."/>
            <person name="Moffat C.S."/>
        </authorList>
    </citation>
    <scope>NUCLEOTIDE SEQUENCE</scope>
    <source>
        <strain evidence="2">86-124</strain>
    </source>
</reference>
<reference evidence="4" key="4">
    <citation type="journal article" date="2022" name="Microb. Genom.">
        <title>A global pangenome for the wheat fungal pathogen Pyrenophora tritici-repentis and prediction of effector protein structural homology.</title>
        <authorList>
            <person name="Moolhuijzen P.M."/>
            <person name="See P.T."/>
            <person name="Shi G."/>
            <person name="Powell H.R."/>
            <person name="Cockram J."/>
            <person name="Jorgensen L.N."/>
            <person name="Benslimane H."/>
            <person name="Strelkov S.E."/>
            <person name="Turner J."/>
            <person name="Liu Z."/>
            <person name="Moffat C.S."/>
        </authorList>
    </citation>
    <scope>NUCLEOTIDE SEQUENCE [LARGE SCALE GENOMIC DNA]</scope>
</reference>